<dbReference type="EMBL" id="FOSP01000017">
    <property type="protein sequence ID" value="SFK85381.1"/>
    <property type="molecule type" value="Genomic_DNA"/>
</dbReference>
<reference evidence="3" key="1">
    <citation type="submission" date="2016-10" db="EMBL/GenBank/DDBJ databases">
        <authorList>
            <person name="Varghese N."/>
            <person name="Submissions S."/>
        </authorList>
    </citation>
    <scope>NUCLEOTIDE SEQUENCE [LARGE SCALE GENOMIC DNA]</scope>
    <source>
        <strain evidence="3">Nm69</strain>
    </source>
</reference>
<dbReference type="OrthoDB" id="6105062at2"/>
<dbReference type="Proteomes" id="UP000199533">
    <property type="component" value="Unassembled WGS sequence"/>
</dbReference>
<evidence type="ECO:0000313" key="2">
    <source>
        <dbReference type="EMBL" id="SFK85381.1"/>
    </source>
</evidence>
<dbReference type="InterPro" id="IPR001387">
    <property type="entry name" value="Cro/C1-type_HTH"/>
</dbReference>
<proteinExistence type="predicted"/>
<feature type="domain" description="HTH cro/C1-type" evidence="1">
    <location>
        <begin position="7"/>
        <end position="65"/>
    </location>
</feature>
<keyword evidence="3" id="KW-1185">Reference proteome</keyword>
<dbReference type="Gene3D" id="1.10.260.40">
    <property type="entry name" value="lambda repressor-like DNA-binding domains"/>
    <property type="match status" value="1"/>
</dbReference>
<dbReference type="STRING" id="52441.SAMN05216302_101782"/>
<evidence type="ECO:0000313" key="3">
    <source>
        <dbReference type="Proteomes" id="UP000199533"/>
    </source>
</evidence>
<evidence type="ECO:0000259" key="1">
    <source>
        <dbReference type="SMART" id="SM00530"/>
    </source>
</evidence>
<dbReference type="GO" id="GO:0003677">
    <property type="term" value="F:DNA binding"/>
    <property type="evidence" value="ECO:0007669"/>
    <property type="project" value="InterPro"/>
</dbReference>
<protein>
    <recommendedName>
        <fullName evidence="1">HTH cro/C1-type domain-containing protein</fullName>
    </recommendedName>
</protein>
<gene>
    <name evidence="2" type="ORF">SAMN05216302_101782</name>
</gene>
<dbReference type="RefSeq" id="WP_090700336.1">
    <property type="nucleotide sequence ID" value="NZ_FOSP01000017.1"/>
</dbReference>
<name>A0A1I4CZV9_9PROT</name>
<dbReference type="SUPFAM" id="SSF47413">
    <property type="entry name" value="lambda repressor-like DNA-binding domains"/>
    <property type="match status" value="1"/>
</dbReference>
<accession>A0A1I4CZV9</accession>
<sequence length="143" mass="16502">MEGISQRLRIWRKTILKMTQNEFSKLARMNIGMIRKYEQDDDERGLPGAKSLIALSRTGINIHWLLTGQGEMRASSVIGEVREDNNIYAEGISRLQAIEQILSGIEDEKRKIVIDELYSRALEAKRLSELENAIRRIVKNFDK</sequence>
<dbReference type="AlphaFoldDB" id="A0A1I4CZV9"/>
<dbReference type="InterPro" id="IPR010982">
    <property type="entry name" value="Lambda_DNA-bd_dom_sf"/>
</dbReference>
<dbReference type="SMART" id="SM00530">
    <property type="entry name" value="HTH_XRE"/>
    <property type="match status" value="1"/>
</dbReference>
<organism evidence="2 3">
    <name type="scientific">Nitrosomonas aestuarii</name>
    <dbReference type="NCBI Taxonomy" id="52441"/>
    <lineage>
        <taxon>Bacteria</taxon>
        <taxon>Pseudomonadati</taxon>
        <taxon>Pseudomonadota</taxon>
        <taxon>Betaproteobacteria</taxon>
        <taxon>Nitrosomonadales</taxon>
        <taxon>Nitrosomonadaceae</taxon>
        <taxon>Nitrosomonas</taxon>
    </lineage>
</organism>